<dbReference type="InterPro" id="IPR001109">
    <property type="entry name" value="Hydrogenase_HupF/HypC"/>
</dbReference>
<evidence type="ECO:0000256" key="1">
    <source>
        <dbReference type="ARBA" id="ARBA00006018"/>
    </source>
</evidence>
<dbReference type="SUPFAM" id="SSF159127">
    <property type="entry name" value="HupF/HypC-like"/>
    <property type="match status" value="1"/>
</dbReference>
<dbReference type="Proteomes" id="UP000199527">
    <property type="component" value="Unassembled WGS sequence"/>
</dbReference>
<evidence type="ECO:0000313" key="2">
    <source>
        <dbReference type="EMBL" id="SDI60592.1"/>
    </source>
</evidence>
<dbReference type="Gene3D" id="2.30.30.140">
    <property type="match status" value="1"/>
</dbReference>
<dbReference type="GO" id="GO:0005506">
    <property type="term" value="F:iron ion binding"/>
    <property type="evidence" value="ECO:0007669"/>
    <property type="project" value="TreeGrafter"/>
</dbReference>
<evidence type="ECO:0000313" key="3">
    <source>
        <dbReference type="Proteomes" id="UP000199527"/>
    </source>
</evidence>
<dbReference type="PRINTS" id="PR00445">
    <property type="entry name" value="HUPFHYPC"/>
</dbReference>
<dbReference type="GO" id="GO:0051604">
    <property type="term" value="P:protein maturation"/>
    <property type="evidence" value="ECO:0007669"/>
    <property type="project" value="TreeGrafter"/>
</dbReference>
<dbReference type="FunFam" id="2.30.30.140:FF:000022">
    <property type="entry name" value="Hydrogenase assembly chaperone HybG"/>
    <property type="match status" value="1"/>
</dbReference>
<dbReference type="EMBL" id="FNEM01000002">
    <property type="protein sequence ID" value="SDI60592.1"/>
    <property type="molecule type" value="Genomic_DNA"/>
</dbReference>
<reference evidence="3" key="1">
    <citation type="submission" date="2016-10" db="EMBL/GenBank/DDBJ databases">
        <authorList>
            <person name="Varghese N."/>
            <person name="Submissions S."/>
        </authorList>
    </citation>
    <scope>NUCLEOTIDE SEQUENCE [LARGE SCALE GENOMIC DNA]</scope>
    <source>
        <strain evidence="3">DSM 23317</strain>
    </source>
</reference>
<protein>
    <submittedName>
        <fullName evidence="2">Hydrogenase expression/formation protein HypC</fullName>
    </submittedName>
</protein>
<accession>A0A1G8LXY1</accession>
<dbReference type="PANTHER" id="PTHR35177">
    <property type="entry name" value="HYDROGENASE MATURATION FACTOR HYBG"/>
    <property type="match status" value="1"/>
</dbReference>
<proteinExistence type="inferred from homology"/>
<keyword evidence="3" id="KW-1185">Reference proteome</keyword>
<dbReference type="PANTHER" id="PTHR35177:SF2">
    <property type="entry name" value="HYDROGENASE MATURATION FACTOR HYBG"/>
    <property type="match status" value="1"/>
</dbReference>
<organism evidence="2 3">
    <name type="scientific">Ferrimonas sediminum</name>
    <dbReference type="NCBI Taxonomy" id="718193"/>
    <lineage>
        <taxon>Bacteria</taxon>
        <taxon>Pseudomonadati</taxon>
        <taxon>Pseudomonadota</taxon>
        <taxon>Gammaproteobacteria</taxon>
        <taxon>Alteromonadales</taxon>
        <taxon>Ferrimonadaceae</taxon>
        <taxon>Ferrimonas</taxon>
    </lineage>
</organism>
<dbReference type="GO" id="GO:1902670">
    <property type="term" value="F:carbon dioxide binding"/>
    <property type="evidence" value="ECO:0007669"/>
    <property type="project" value="TreeGrafter"/>
</dbReference>
<gene>
    <name evidence="2" type="ORF">SAMN04488540_102205</name>
</gene>
<dbReference type="Pfam" id="PF01455">
    <property type="entry name" value="HupF_HypC"/>
    <property type="match status" value="1"/>
</dbReference>
<dbReference type="NCBIfam" id="TIGR00074">
    <property type="entry name" value="hypC_hupF"/>
    <property type="match status" value="1"/>
</dbReference>
<comment type="similarity">
    <text evidence="1">Belongs to the HupF/HypC family.</text>
</comment>
<sequence length="105" mass="11675">MTYIMKVASLLTNNVRNVKKGRTQTMCLSIPSQIVQLHPEDTTATVDTMGVTRRVSTHLISEELAVGDYVLIHVGFAMNKIDAAAAQESLELYKEIVEKMEAEHV</sequence>
<dbReference type="AlphaFoldDB" id="A0A1G8LXY1"/>
<name>A0A1G8LXY1_9GAMM</name>